<protein>
    <submittedName>
        <fullName evidence="1">Uncharacterized protein</fullName>
    </submittedName>
</protein>
<accession>A0A6I5RP57</accession>
<gene>
    <name evidence="1" type="ORF">G3O07_06895</name>
</gene>
<name>A0A6I5RP57_9PSED</name>
<proteinExistence type="predicted"/>
<evidence type="ECO:0000313" key="1">
    <source>
        <dbReference type="EMBL" id="NES09515.1"/>
    </source>
</evidence>
<evidence type="ECO:0000313" key="2">
    <source>
        <dbReference type="Proteomes" id="UP000471751"/>
    </source>
</evidence>
<reference evidence="1 2" key="1">
    <citation type="submission" date="2020-02" db="EMBL/GenBank/DDBJ databases">
        <title>Broccoli isolated Pseudomonas sp.</title>
        <authorList>
            <person name="Fujikawa T."/>
            <person name="Sawada H."/>
        </authorList>
    </citation>
    <scope>NUCLEOTIDE SEQUENCE [LARGE SCALE GENOMIC DNA]</scope>
    <source>
        <strain evidence="1 2">JCM 32154</strain>
    </source>
</reference>
<organism evidence="1 2">
    <name type="scientific">Pseudomonas laurentiana</name>
    <dbReference type="NCBI Taxonomy" id="2364649"/>
    <lineage>
        <taxon>Bacteria</taxon>
        <taxon>Pseudomonadati</taxon>
        <taxon>Pseudomonadota</taxon>
        <taxon>Gammaproteobacteria</taxon>
        <taxon>Pseudomonadales</taxon>
        <taxon>Pseudomonadaceae</taxon>
        <taxon>Pseudomonas</taxon>
    </lineage>
</organism>
<dbReference type="EMBL" id="JAAHBT010000058">
    <property type="protein sequence ID" value="NES09515.1"/>
    <property type="molecule type" value="Genomic_DNA"/>
</dbReference>
<keyword evidence="2" id="KW-1185">Reference proteome</keyword>
<dbReference type="AlphaFoldDB" id="A0A6I5RP57"/>
<sequence>MKPLADDPHGREVPHRRAADWLTVTSYKGREAHRFWFRCFEDSSTGKRYFDIQSWSRRTGRDLKTKQRHCDLSSNGYVGLHEAETPHECLWQVSVFDQDTYCDVGDDLALGKIESVVIASYKDTLLCAYGREQVGNEWYCYAADSNGPALILTLDIQDLGEELLENQG</sequence>
<dbReference type="Proteomes" id="UP000471751">
    <property type="component" value="Unassembled WGS sequence"/>
</dbReference>
<comment type="caution">
    <text evidence="1">The sequence shown here is derived from an EMBL/GenBank/DDBJ whole genome shotgun (WGS) entry which is preliminary data.</text>
</comment>